<dbReference type="Pfam" id="PF02517">
    <property type="entry name" value="Rce1-like"/>
    <property type="match status" value="1"/>
</dbReference>
<keyword evidence="4" id="KW-1185">Reference proteome</keyword>
<protein>
    <recommendedName>
        <fullName evidence="2">CAAX prenyl protease 2/Lysostaphin resistance protein A-like domain-containing protein</fullName>
    </recommendedName>
</protein>
<dbReference type="GO" id="GO:0080120">
    <property type="term" value="P:CAAX-box protein maturation"/>
    <property type="evidence" value="ECO:0007669"/>
    <property type="project" value="UniProtKB-ARBA"/>
</dbReference>
<dbReference type="Proteomes" id="UP000535182">
    <property type="component" value="Unassembled WGS sequence"/>
</dbReference>
<name>A0A9X0QCB0_9BACT</name>
<comment type="caution">
    <text evidence="3">The sequence shown here is derived from an EMBL/GenBank/DDBJ whole genome shotgun (WGS) entry which is preliminary data.</text>
</comment>
<dbReference type="GO" id="GO:0004175">
    <property type="term" value="F:endopeptidase activity"/>
    <property type="evidence" value="ECO:0007669"/>
    <property type="project" value="UniProtKB-ARBA"/>
</dbReference>
<feature type="transmembrane region" description="Helical" evidence="1">
    <location>
        <begin position="188"/>
        <end position="210"/>
    </location>
</feature>
<evidence type="ECO:0000259" key="2">
    <source>
        <dbReference type="Pfam" id="PF02517"/>
    </source>
</evidence>
<feature type="transmembrane region" description="Helical" evidence="1">
    <location>
        <begin position="121"/>
        <end position="141"/>
    </location>
</feature>
<dbReference type="InterPro" id="IPR003675">
    <property type="entry name" value="Rce1/LyrA-like_dom"/>
</dbReference>
<dbReference type="EMBL" id="JACHEB010000002">
    <property type="protein sequence ID" value="MBB5327687.1"/>
    <property type="molecule type" value="Genomic_DNA"/>
</dbReference>
<keyword evidence="1" id="KW-0472">Membrane</keyword>
<reference evidence="3 4" key="1">
    <citation type="submission" date="2020-08" db="EMBL/GenBank/DDBJ databases">
        <title>Genomic Encyclopedia of Type Strains, Phase IV (KMG-V): Genome sequencing to study the core and pangenomes of soil and plant-associated prokaryotes.</title>
        <authorList>
            <person name="Whitman W."/>
        </authorList>
    </citation>
    <scope>NUCLEOTIDE SEQUENCE [LARGE SCALE GENOMIC DNA]</scope>
    <source>
        <strain evidence="3 4">X5P2</strain>
    </source>
</reference>
<dbReference type="RefSeq" id="WP_183974553.1">
    <property type="nucleotide sequence ID" value="NZ_JACHEB010000002.1"/>
</dbReference>
<organism evidence="3 4">
    <name type="scientific">Tunturiibacter gelidiferens</name>
    <dbReference type="NCBI Taxonomy" id="3069689"/>
    <lineage>
        <taxon>Bacteria</taxon>
        <taxon>Pseudomonadati</taxon>
        <taxon>Acidobacteriota</taxon>
        <taxon>Terriglobia</taxon>
        <taxon>Terriglobales</taxon>
        <taxon>Acidobacteriaceae</taxon>
        <taxon>Tunturiibacter</taxon>
    </lineage>
</organism>
<feature type="domain" description="CAAX prenyl protease 2/Lysostaphin resistance protein A-like" evidence="2">
    <location>
        <begin position="190"/>
        <end position="284"/>
    </location>
</feature>
<evidence type="ECO:0000313" key="4">
    <source>
        <dbReference type="Proteomes" id="UP000535182"/>
    </source>
</evidence>
<proteinExistence type="predicted"/>
<feature type="transmembrane region" description="Helical" evidence="1">
    <location>
        <begin position="162"/>
        <end position="182"/>
    </location>
</feature>
<feature type="transmembrane region" description="Helical" evidence="1">
    <location>
        <begin position="247"/>
        <end position="265"/>
    </location>
</feature>
<evidence type="ECO:0000256" key="1">
    <source>
        <dbReference type="SAM" id="Phobius"/>
    </source>
</evidence>
<dbReference type="AlphaFoldDB" id="A0A9X0QCB0"/>
<sequence length="291" mass="33460">MFTLPNIFAAILTLIPLFSTAFLGDALRKQIQSLPTPIRLLLPSVLCLPYLIISFAASSFQWDWFALYALLPVAVALLLQHARYVDENQTGNWRDYLILTTLGLAVDLRWFESAWPPHLSVFNKIILLNAGIYGFLFIRELNGVGFDLRLRLRDLHIGLRECAFYIPIALILGLSLGFLHVHATWPHLWKLIGGLVFTFLFIAIPEELFFRGWLQNLLERRLSRTQALVLTSVLFGLSHFNKRAVHFNWRYVLLAAIAGIFYGRAWRHSRRVAASAITHTTVDTLWSVWFR</sequence>
<gene>
    <name evidence="3" type="ORF">HDF14_001292</name>
</gene>
<accession>A0A9X0QCB0</accession>
<feature type="transmembrane region" description="Helical" evidence="1">
    <location>
        <begin position="6"/>
        <end position="28"/>
    </location>
</feature>
<feature type="transmembrane region" description="Helical" evidence="1">
    <location>
        <begin position="40"/>
        <end position="58"/>
    </location>
</feature>
<keyword evidence="1" id="KW-1133">Transmembrane helix</keyword>
<keyword evidence="1" id="KW-0812">Transmembrane</keyword>
<evidence type="ECO:0000313" key="3">
    <source>
        <dbReference type="EMBL" id="MBB5327687.1"/>
    </source>
</evidence>